<protein>
    <submittedName>
        <fullName evidence="1">Hypothetical membrane-spanning protein</fullName>
    </submittedName>
</protein>
<gene>
    <name evidence="1" type="ordered locus">GOX0429</name>
</gene>
<dbReference type="KEGG" id="gox:GOX0429"/>
<dbReference type="AlphaFoldDB" id="Q5FTT4"/>
<organism evidence="1 2">
    <name type="scientific">Gluconobacter oxydans (strain 621H)</name>
    <name type="common">Gluconobacter suboxydans</name>
    <dbReference type="NCBI Taxonomy" id="290633"/>
    <lineage>
        <taxon>Bacteria</taxon>
        <taxon>Pseudomonadati</taxon>
        <taxon>Pseudomonadota</taxon>
        <taxon>Alphaproteobacteria</taxon>
        <taxon>Acetobacterales</taxon>
        <taxon>Acetobacteraceae</taxon>
        <taxon>Gluconobacter</taxon>
    </lineage>
</organism>
<dbReference type="HOGENOM" id="CLU_097802_0_0_5"/>
<proteinExistence type="predicted"/>
<keyword evidence="2" id="KW-1185">Reference proteome</keyword>
<dbReference type="EMBL" id="CP000009">
    <property type="protein sequence ID" value="AAW60212.1"/>
    <property type="molecule type" value="Genomic_DNA"/>
</dbReference>
<dbReference type="STRING" id="290633.GOX0429"/>
<dbReference type="eggNOG" id="COG1988">
    <property type="taxonomic scope" value="Bacteria"/>
</dbReference>
<evidence type="ECO:0000313" key="2">
    <source>
        <dbReference type="Proteomes" id="UP000006375"/>
    </source>
</evidence>
<dbReference type="Pfam" id="PF04307">
    <property type="entry name" value="YdjM"/>
    <property type="match status" value="1"/>
</dbReference>
<evidence type="ECO:0000313" key="1">
    <source>
        <dbReference type="EMBL" id="AAW60212.1"/>
    </source>
</evidence>
<reference evidence="1 2" key="1">
    <citation type="journal article" date="2005" name="Nat. Biotechnol.">
        <title>Complete genome sequence of the acetic acid bacterium Gluconobacter oxydans.</title>
        <authorList>
            <person name="Prust C."/>
            <person name="Hoffmeister M."/>
            <person name="Liesegang H."/>
            <person name="Wiezer A."/>
            <person name="Fricke W.F."/>
            <person name="Ehrenreich A."/>
            <person name="Gottschalk G."/>
            <person name="Deppenmeier U."/>
        </authorList>
    </citation>
    <scope>NUCLEOTIDE SEQUENCE [LARGE SCALE GENOMIC DNA]</scope>
    <source>
        <strain evidence="1 2">621H</strain>
    </source>
</reference>
<accession>Q5FTT4</accession>
<sequence>MRTRSVSAPRLRHSSRSDLRSVLRMPSECCGIRERFVNKWFARHVEADHIGRVTGRSHLLIGGFAVLCAMRWHILSPEPLSVCTGLLGSLLPDIDTERSMLGSRLKFLSRFLAKTFGHRGLTHSGVMLLLAAAALNGLMGPESLRGPWGALLLGAGTHIAADLPTGGCQLFAPLSRSRLSLWPYVRTGGIGEIMLLVPILCLLGWAGFSGNGPVPGHVPPSAHHSRLRGHVLKDISFSS</sequence>
<dbReference type="InterPro" id="IPR007404">
    <property type="entry name" value="YdjM-like"/>
</dbReference>
<dbReference type="PANTHER" id="PTHR35531:SF1">
    <property type="entry name" value="INNER MEMBRANE PROTEIN YBCI-RELATED"/>
    <property type="match status" value="1"/>
</dbReference>
<name>Q5FTT4_GLUOX</name>
<dbReference type="PANTHER" id="PTHR35531">
    <property type="entry name" value="INNER MEMBRANE PROTEIN YBCI-RELATED"/>
    <property type="match status" value="1"/>
</dbReference>
<dbReference type="Proteomes" id="UP000006375">
    <property type="component" value="Chromosome"/>
</dbReference>